<feature type="signal peptide" evidence="6">
    <location>
        <begin position="1"/>
        <end position="20"/>
    </location>
</feature>
<evidence type="ECO:0000256" key="6">
    <source>
        <dbReference type="SAM" id="SignalP"/>
    </source>
</evidence>
<feature type="chain" id="PRO_5045924225" evidence="6">
    <location>
        <begin position="21"/>
        <end position="149"/>
    </location>
</feature>
<gene>
    <name evidence="8" type="ORF">J2X15_003970</name>
</gene>
<sequence length="149" mass="16135">MEKIALTIVACVGITLSAAAADFAMPKEAEAVVPKLIKAIGANKADAFKEVTAKDPKWVHGDLYPFVVDMQATVLAHGANDKLVGKVLMDLEDADGKQFVKEFVQSTSAKGKSWTDYKWSDPVTKKVLPKSVYCEKSGELVVCAGIYKR</sequence>
<name>A0ABU1ZSW2_9BURK</name>
<keyword evidence="2" id="KW-1003">Cell membrane</keyword>
<keyword evidence="6" id="KW-0732">Signal</keyword>
<keyword evidence="5" id="KW-0472">Membrane</keyword>
<organism evidence="8 9">
    <name type="scientific">Rhodoferax saidenbachensis</name>
    <dbReference type="NCBI Taxonomy" id="1484693"/>
    <lineage>
        <taxon>Bacteria</taxon>
        <taxon>Pseudomonadati</taxon>
        <taxon>Pseudomonadota</taxon>
        <taxon>Betaproteobacteria</taxon>
        <taxon>Burkholderiales</taxon>
        <taxon>Comamonadaceae</taxon>
        <taxon>Rhodoferax</taxon>
    </lineage>
</organism>
<evidence type="ECO:0000256" key="2">
    <source>
        <dbReference type="ARBA" id="ARBA00022475"/>
    </source>
</evidence>
<feature type="domain" description="Single Cache" evidence="7">
    <location>
        <begin position="21"/>
        <end position="101"/>
    </location>
</feature>
<reference evidence="8 9" key="1">
    <citation type="submission" date="2023-07" db="EMBL/GenBank/DDBJ databases">
        <title>Sorghum-associated microbial communities from plants grown in Nebraska, USA.</title>
        <authorList>
            <person name="Schachtman D."/>
        </authorList>
    </citation>
    <scope>NUCLEOTIDE SEQUENCE [LARGE SCALE GENOMIC DNA]</scope>
    <source>
        <strain evidence="8 9">BE308</strain>
    </source>
</reference>
<keyword evidence="8" id="KW-0808">Transferase</keyword>
<evidence type="ECO:0000256" key="4">
    <source>
        <dbReference type="ARBA" id="ARBA00022989"/>
    </source>
</evidence>
<evidence type="ECO:0000313" key="8">
    <source>
        <dbReference type="EMBL" id="MDR7308649.1"/>
    </source>
</evidence>
<evidence type="ECO:0000256" key="3">
    <source>
        <dbReference type="ARBA" id="ARBA00022692"/>
    </source>
</evidence>
<dbReference type="EMBL" id="JAVDXO010000013">
    <property type="protein sequence ID" value="MDR7308649.1"/>
    <property type="molecule type" value="Genomic_DNA"/>
</dbReference>
<keyword evidence="4" id="KW-1133">Transmembrane helix</keyword>
<evidence type="ECO:0000259" key="7">
    <source>
        <dbReference type="SMART" id="SM01049"/>
    </source>
</evidence>
<proteinExistence type="predicted"/>
<comment type="subcellular location">
    <subcellularLocation>
        <location evidence="1">Cell membrane</location>
        <topology evidence="1">Multi-pass membrane protein</topology>
    </subcellularLocation>
</comment>
<dbReference type="Proteomes" id="UP001268089">
    <property type="component" value="Unassembled WGS sequence"/>
</dbReference>
<keyword evidence="8" id="KW-0418">Kinase</keyword>
<keyword evidence="9" id="KW-1185">Reference proteome</keyword>
<evidence type="ECO:0000256" key="1">
    <source>
        <dbReference type="ARBA" id="ARBA00004651"/>
    </source>
</evidence>
<dbReference type="SMART" id="SM01049">
    <property type="entry name" value="Cache_2"/>
    <property type="match status" value="1"/>
</dbReference>
<accession>A0ABU1ZSW2</accession>
<dbReference type="RefSeq" id="WP_310346255.1">
    <property type="nucleotide sequence ID" value="NZ_JAVDXO010000013.1"/>
</dbReference>
<comment type="caution">
    <text evidence="8">The sequence shown here is derived from an EMBL/GenBank/DDBJ whole genome shotgun (WGS) entry which is preliminary data.</text>
</comment>
<dbReference type="InterPro" id="IPR033480">
    <property type="entry name" value="sCache_2"/>
</dbReference>
<protein>
    <submittedName>
        <fullName evidence="8">Signal transduction histidine kinase</fullName>
    </submittedName>
</protein>
<keyword evidence="3" id="KW-0812">Transmembrane</keyword>
<dbReference type="GO" id="GO:0016301">
    <property type="term" value="F:kinase activity"/>
    <property type="evidence" value="ECO:0007669"/>
    <property type="project" value="UniProtKB-KW"/>
</dbReference>
<dbReference type="Gene3D" id="3.30.450.20">
    <property type="entry name" value="PAS domain"/>
    <property type="match status" value="1"/>
</dbReference>
<evidence type="ECO:0000313" key="9">
    <source>
        <dbReference type="Proteomes" id="UP001268089"/>
    </source>
</evidence>
<evidence type="ECO:0000256" key="5">
    <source>
        <dbReference type="ARBA" id="ARBA00023136"/>
    </source>
</evidence>
<dbReference type="Pfam" id="PF17200">
    <property type="entry name" value="sCache_2"/>
    <property type="match status" value="1"/>
</dbReference>